<protein>
    <submittedName>
        <fullName evidence="1">Uncharacterized protein</fullName>
    </submittedName>
</protein>
<evidence type="ECO:0000313" key="2">
    <source>
        <dbReference type="Proteomes" id="UP001228446"/>
    </source>
</evidence>
<dbReference type="GeneID" id="52229428"/>
<evidence type="ECO:0000313" key="1">
    <source>
        <dbReference type="EMBL" id="MDQ8833732.1"/>
    </source>
</evidence>
<accession>A0ABU1B5K9</accession>
<comment type="caution">
    <text evidence="1">The sequence shown here is derived from an EMBL/GenBank/DDBJ whole genome shotgun (WGS) entry which is preliminary data.</text>
</comment>
<dbReference type="RefSeq" id="WP_024532893.1">
    <property type="nucleotide sequence ID" value="NZ_AP018400.1"/>
</dbReference>
<dbReference type="Proteomes" id="UP001228446">
    <property type="component" value="Unassembled WGS sequence"/>
</dbReference>
<organism evidence="1 2">
    <name type="scientific">Streptococcus ruminantium</name>
    <dbReference type="NCBI Taxonomy" id="1917441"/>
    <lineage>
        <taxon>Bacteria</taxon>
        <taxon>Bacillati</taxon>
        <taxon>Bacillota</taxon>
        <taxon>Bacilli</taxon>
        <taxon>Lactobacillales</taxon>
        <taxon>Streptococcaceae</taxon>
        <taxon>Streptococcus</taxon>
    </lineage>
</organism>
<proteinExistence type="predicted"/>
<keyword evidence="2" id="KW-1185">Reference proteome</keyword>
<gene>
    <name evidence="1" type="ORF">RFF62_08125</name>
</gene>
<name>A0ABU1B5K9_9STRE</name>
<reference evidence="1 2" key="1">
    <citation type="submission" date="2023-08" db="EMBL/GenBank/DDBJ databases">
        <title>Streptococcus ruminantium-associated sheep mastitis outbreak detected in Italy is distinct from bovine isolates.</title>
        <authorList>
            <person name="Rosa M.N."/>
            <person name="Vezina B."/>
            <person name="Tola S."/>
        </authorList>
    </citation>
    <scope>NUCLEOTIDE SEQUENCE [LARGE SCALE GENOMIC DNA]</scope>
    <source>
        <strain evidence="1 2">OM6730</strain>
    </source>
</reference>
<sequence>MKLLPARTAVLNYMSTVEEADVFQVMSALEPLFGSEKQFREDLFLEHLMSLECNGYLVQTGFNLDENGKLRIRYQINDDGRYAVEKYIAKEFRNVEGGAI</sequence>
<dbReference type="EMBL" id="JAVIBX010000034">
    <property type="protein sequence ID" value="MDQ8833732.1"/>
    <property type="molecule type" value="Genomic_DNA"/>
</dbReference>